<keyword evidence="3 13" id="KW-0133">Cell shape</keyword>
<dbReference type="GO" id="GO:0008765">
    <property type="term" value="F:UDP-N-acetylmuramoylalanyl-D-glutamate-2,6-diaminopimelate ligase activity"/>
    <property type="evidence" value="ECO:0007669"/>
    <property type="project" value="UniProtKB-UniRule"/>
</dbReference>
<evidence type="ECO:0000256" key="14">
    <source>
        <dbReference type="RuleBase" id="RU004135"/>
    </source>
</evidence>
<dbReference type="Gene3D" id="3.90.190.20">
    <property type="entry name" value="Mur ligase, C-terminal domain"/>
    <property type="match status" value="1"/>
</dbReference>
<dbReference type="Pfam" id="PF02875">
    <property type="entry name" value="Mur_ligase_C"/>
    <property type="match status" value="1"/>
</dbReference>
<evidence type="ECO:0000259" key="16">
    <source>
        <dbReference type="Pfam" id="PF02875"/>
    </source>
</evidence>
<keyword evidence="6 13" id="KW-0961">Cell wall biogenesis/degradation</keyword>
<dbReference type="GO" id="GO:0071555">
    <property type="term" value="P:cell wall organization"/>
    <property type="evidence" value="ECO:0007669"/>
    <property type="project" value="UniProtKB-KW"/>
</dbReference>
<keyword evidence="13" id="KW-0067">ATP-binding</keyword>
<keyword evidence="13" id="KW-0547">Nucleotide-binding</keyword>
<dbReference type="FunFam" id="3.90.190.20:FF:000006">
    <property type="entry name" value="UDP-N-acetylmuramoyl-L-alanyl-D-glutamate--2,6-diaminopimelate ligase"/>
    <property type="match status" value="1"/>
</dbReference>
<comment type="cofactor">
    <cofactor evidence="13">
        <name>Mg(2+)</name>
        <dbReference type="ChEBI" id="CHEBI:18420"/>
    </cofactor>
</comment>
<comment type="catalytic activity">
    <reaction evidence="7 13">
        <text>UDP-N-acetyl-alpha-D-muramoyl-L-alanyl-D-glutamate + meso-2,6-diaminopimelate + ATP = UDP-N-acetyl-alpha-D-muramoyl-L-alanyl-gamma-D-glutamyl-meso-2,6-diaminopimelate + ADP + phosphate + H(+)</text>
        <dbReference type="Rhea" id="RHEA:23676"/>
        <dbReference type="ChEBI" id="CHEBI:15378"/>
        <dbReference type="ChEBI" id="CHEBI:30616"/>
        <dbReference type="ChEBI" id="CHEBI:43474"/>
        <dbReference type="ChEBI" id="CHEBI:57791"/>
        <dbReference type="ChEBI" id="CHEBI:83900"/>
        <dbReference type="ChEBI" id="CHEBI:83905"/>
        <dbReference type="ChEBI" id="CHEBI:456216"/>
        <dbReference type="EC" id="6.3.2.13"/>
    </reaction>
</comment>
<reference evidence="18 19" key="1">
    <citation type="journal article" date="2018" name="Nat. Biotechnol.">
        <title>A standardized bacterial taxonomy based on genome phylogeny substantially revises the tree of life.</title>
        <authorList>
            <person name="Parks D.H."/>
            <person name="Chuvochina M."/>
            <person name="Waite D.W."/>
            <person name="Rinke C."/>
            <person name="Skarshewski A."/>
            <person name="Chaumeil P.A."/>
            <person name="Hugenholtz P."/>
        </authorList>
    </citation>
    <scope>NUCLEOTIDE SEQUENCE [LARGE SCALE GENOMIC DNA]</scope>
    <source>
        <strain evidence="18">UBA9956</strain>
    </source>
</reference>
<dbReference type="InterPro" id="IPR013221">
    <property type="entry name" value="Mur_ligase_cen"/>
</dbReference>
<evidence type="ECO:0000256" key="11">
    <source>
        <dbReference type="ARBA" id="ARBA00076158"/>
    </source>
</evidence>
<dbReference type="InterPro" id="IPR004101">
    <property type="entry name" value="Mur_ligase_C"/>
</dbReference>
<feature type="binding site" evidence="13">
    <location>
        <position position="29"/>
    </location>
    <ligand>
        <name>UDP-N-acetyl-alpha-D-muramoyl-L-alanyl-D-glutamate</name>
        <dbReference type="ChEBI" id="CHEBI:83900"/>
    </ligand>
</feature>
<dbReference type="NCBIfam" id="TIGR01085">
    <property type="entry name" value="murE"/>
    <property type="match status" value="1"/>
</dbReference>
<evidence type="ECO:0000256" key="13">
    <source>
        <dbReference type="HAMAP-Rule" id="MF_00208"/>
    </source>
</evidence>
<gene>
    <name evidence="13" type="primary">murE</name>
    <name evidence="18" type="ORF">DCW38_05710</name>
</gene>
<name>A0A350HAU2_UNCW3</name>
<dbReference type="InterPro" id="IPR005761">
    <property type="entry name" value="UDP-N-AcMur-Glu-dNH2Pim_ligase"/>
</dbReference>
<dbReference type="Proteomes" id="UP000264062">
    <property type="component" value="Unassembled WGS sequence"/>
</dbReference>
<feature type="modified residue" description="N6-carboxylysine" evidence="13">
    <location>
        <position position="217"/>
    </location>
</feature>
<feature type="binding site" evidence="13">
    <location>
        <begin position="109"/>
        <end position="115"/>
    </location>
    <ligand>
        <name>ATP</name>
        <dbReference type="ChEBI" id="CHEBI:30616"/>
    </ligand>
</feature>
<dbReference type="InterPro" id="IPR000713">
    <property type="entry name" value="Mur_ligase_N"/>
</dbReference>
<dbReference type="Gene3D" id="3.40.1390.10">
    <property type="entry name" value="MurE/MurF, N-terminal domain"/>
    <property type="match status" value="1"/>
</dbReference>
<dbReference type="NCBIfam" id="NF001124">
    <property type="entry name" value="PRK00139.1-2"/>
    <property type="match status" value="1"/>
</dbReference>
<keyword evidence="2 13" id="KW-0132">Cell division</keyword>
<feature type="binding site" evidence="13">
    <location>
        <position position="185"/>
    </location>
    <ligand>
        <name>UDP-N-acetyl-alpha-D-muramoyl-L-alanyl-D-glutamate</name>
        <dbReference type="ChEBI" id="CHEBI:83900"/>
    </ligand>
</feature>
<dbReference type="HAMAP" id="MF_00208">
    <property type="entry name" value="MurE"/>
    <property type="match status" value="1"/>
</dbReference>
<keyword evidence="13 18" id="KW-0436">Ligase</keyword>
<dbReference type="InterPro" id="IPR036565">
    <property type="entry name" value="Mur-like_cat_sf"/>
</dbReference>
<feature type="binding site" evidence="13">
    <location>
        <position position="149"/>
    </location>
    <ligand>
        <name>UDP-N-acetyl-alpha-D-muramoyl-L-alanyl-D-glutamate</name>
        <dbReference type="ChEBI" id="CHEBI:83900"/>
    </ligand>
</feature>
<dbReference type="GO" id="GO:0005524">
    <property type="term" value="F:ATP binding"/>
    <property type="evidence" value="ECO:0007669"/>
    <property type="project" value="UniProtKB-UniRule"/>
</dbReference>
<comment type="similarity">
    <text evidence="1 13">Belongs to the MurCDEF family. MurE subfamily.</text>
</comment>
<feature type="binding site" evidence="13">
    <location>
        <position position="381"/>
    </location>
    <ligand>
        <name>meso-2,6-diaminopimelate</name>
        <dbReference type="ChEBI" id="CHEBI:57791"/>
    </ligand>
</feature>
<feature type="binding site" evidence="13">
    <location>
        <position position="455"/>
    </location>
    <ligand>
        <name>meso-2,6-diaminopimelate</name>
        <dbReference type="ChEBI" id="CHEBI:57791"/>
    </ligand>
</feature>
<dbReference type="NCBIfam" id="NF001126">
    <property type="entry name" value="PRK00139.1-4"/>
    <property type="match status" value="1"/>
</dbReference>
<dbReference type="EC" id="6.3.2.13" evidence="8 13"/>
<dbReference type="GO" id="GO:0005737">
    <property type="term" value="C:cytoplasm"/>
    <property type="evidence" value="ECO:0007669"/>
    <property type="project" value="UniProtKB-SubCell"/>
</dbReference>
<dbReference type="SUPFAM" id="SSF53623">
    <property type="entry name" value="MurD-like peptide ligases, catalytic domain"/>
    <property type="match status" value="1"/>
</dbReference>
<dbReference type="PANTHER" id="PTHR23135">
    <property type="entry name" value="MUR LIGASE FAMILY MEMBER"/>
    <property type="match status" value="1"/>
</dbReference>
<dbReference type="Pfam" id="PF08245">
    <property type="entry name" value="Mur_ligase_M"/>
    <property type="match status" value="1"/>
</dbReference>
<feature type="binding site" evidence="13">
    <location>
        <begin position="405"/>
        <end position="408"/>
    </location>
    <ligand>
        <name>meso-2,6-diaminopimelate</name>
        <dbReference type="ChEBI" id="CHEBI:57791"/>
    </ligand>
</feature>
<comment type="PTM">
    <text evidence="13">Carboxylation is probably crucial for Mg(2+) binding and, consequently, for the gamma-phosphate positioning of ATP.</text>
</comment>
<evidence type="ECO:0000313" key="18">
    <source>
        <dbReference type="EMBL" id="HAV92658.1"/>
    </source>
</evidence>
<feature type="binding site" evidence="13">
    <location>
        <position position="177"/>
    </location>
    <ligand>
        <name>UDP-N-acetyl-alpha-D-muramoyl-L-alanyl-D-glutamate</name>
        <dbReference type="ChEBI" id="CHEBI:83900"/>
    </ligand>
</feature>
<evidence type="ECO:0000259" key="17">
    <source>
        <dbReference type="Pfam" id="PF08245"/>
    </source>
</evidence>
<protein>
    <recommendedName>
        <fullName evidence="9 13">UDP-N-acetylmuramoyl-L-alanyl-D-glutamate--2,6-diaminopimelate ligase</fullName>
        <ecNumber evidence="8 13">6.3.2.13</ecNumber>
    </recommendedName>
    <alternativeName>
        <fullName evidence="10 13">Meso-A2pm-adding enzyme</fullName>
    </alternativeName>
    <alternativeName>
        <fullName evidence="11 13">Meso-diaminopimelate-adding enzyme</fullName>
    </alternativeName>
    <alternativeName>
        <fullName evidence="12 13">UDP-MurNAc-L-Ala-D-Glu:meso-diaminopimelate ligase</fullName>
    </alternativeName>
    <alternativeName>
        <fullName evidence="13">UDP-MurNAc-tripeptide synthetase</fullName>
    </alternativeName>
    <alternativeName>
        <fullName evidence="13">UDP-N-acetylmuramyl-tripeptide synthetase</fullName>
    </alternativeName>
</protein>
<organism evidence="18 19">
    <name type="scientific">candidate division WOR-3 bacterium</name>
    <dbReference type="NCBI Taxonomy" id="2052148"/>
    <lineage>
        <taxon>Bacteria</taxon>
        <taxon>Bacteria division WOR-3</taxon>
    </lineage>
</organism>
<dbReference type="GO" id="GO:0051301">
    <property type="term" value="P:cell division"/>
    <property type="evidence" value="ECO:0007669"/>
    <property type="project" value="UniProtKB-KW"/>
</dbReference>
<dbReference type="GO" id="GO:0008360">
    <property type="term" value="P:regulation of cell shape"/>
    <property type="evidence" value="ECO:0007669"/>
    <property type="project" value="UniProtKB-KW"/>
</dbReference>
<evidence type="ECO:0000256" key="8">
    <source>
        <dbReference type="ARBA" id="ARBA00066633"/>
    </source>
</evidence>
<evidence type="ECO:0000256" key="10">
    <source>
        <dbReference type="ARBA" id="ARBA00075482"/>
    </source>
</evidence>
<keyword evidence="13" id="KW-0963">Cytoplasm</keyword>
<comment type="function">
    <text evidence="13">Catalyzes the addition of meso-diaminopimelic acid to the nucleotide precursor UDP-N-acetylmuramoyl-L-alanyl-D-glutamate (UMAG) in the biosynthesis of bacterial cell-wall peptidoglycan.</text>
</comment>
<dbReference type="InterPro" id="IPR036615">
    <property type="entry name" value="Mur_ligase_C_dom_sf"/>
</dbReference>
<accession>A0A350HAU2</accession>
<dbReference type="Gene3D" id="3.40.1190.10">
    <property type="entry name" value="Mur-like, catalytic domain"/>
    <property type="match status" value="1"/>
</dbReference>
<feature type="binding site" evidence="13">
    <location>
        <position position="459"/>
    </location>
    <ligand>
        <name>meso-2,6-diaminopimelate</name>
        <dbReference type="ChEBI" id="CHEBI:57791"/>
    </ligand>
</feature>
<dbReference type="AlphaFoldDB" id="A0A350HAU2"/>
<feature type="domain" description="Mur ligase N-terminal catalytic" evidence="15">
    <location>
        <begin position="22"/>
        <end position="86"/>
    </location>
</feature>
<dbReference type="EMBL" id="DMZY01000168">
    <property type="protein sequence ID" value="HAV92658.1"/>
    <property type="molecule type" value="Genomic_DNA"/>
</dbReference>
<keyword evidence="5 13" id="KW-0131">Cell cycle</keyword>
<feature type="domain" description="Mur ligase central" evidence="17">
    <location>
        <begin position="107"/>
        <end position="309"/>
    </location>
</feature>
<comment type="pathway">
    <text evidence="13 14">Cell wall biogenesis; peptidoglycan biosynthesis.</text>
</comment>
<evidence type="ECO:0000256" key="7">
    <source>
        <dbReference type="ARBA" id="ARBA00050251"/>
    </source>
</evidence>
<evidence type="ECO:0000259" key="15">
    <source>
        <dbReference type="Pfam" id="PF01225"/>
    </source>
</evidence>
<dbReference type="GO" id="GO:0009252">
    <property type="term" value="P:peptidoglycan biosynthetic process"/>
    <property type="evidence" value="ECO:0007669"/>
    <property type="project" value="UniProtKB-UniRule"/>
</dbReference>
<evidence type="ECO:0000313" key="19">
    <source>
        <dbReference type="Proteomes" id="UP000264062"/>
    </source>
</evidence>
<evidence type="ECO:0000256" key="1">
    <source>
        <dbReference type="ARBA" id="ARBA00005898"/>
    </source>
</evidence>
<keyword evidence="13" id="KW-0460">Magnesium</keyword>
<evidence type="ECO:0000256" key="3">
    <source>
        <dbReference type="ARBA" id="ARBA00022960"/>
    </source>
</evidence>
<dbReference type="PANTHER" id="PTHR23135:SF4">
    <property type="entry name" value="UDP-N-ACETYLMURAMOYL-L-ALANYL-D-GLUTAMATE--2,6-DIAMINOPIMELATE LIGASE MURE HOMOLOG, CHLOROPLASTIC"/>
    <property type="match status" value="1"/>
</dbReference>
<comment type="subcellular location">
    <subcellularLocation>
        <location evidence="13 14">Cytoplasm</location>
    </subcellularLocation>
</comment>
<evidence type="ECO:0000256" key="4">
    <source>
        <dbReference type="ARBA" id="ARBA00022984"/>
    </source>
</evidence>
<dbReference type="GO" id="GO:0000287">
    <property type="term" value="F:magnesium ion binding"/>
    <property type="evidence" value="ECO:0007669"/>
    <property type="project" value="UniProtKB-UniRule"/>
</dbReference>
<evidence type="ECO:0000256" key="9">
    <source>
        <dbReference type="ARBA" id="ARBA00072883"/>
    </source>
</evidence>
<dbReference type="InterPro" id="IPR035911">
    <property type="entry name" value="MurE/MurF_N"/>
</dbReference>
<feature type="binding site" evidence="13">
    <location>
        <begin position="150"/>
        <end position="151"/>
    </location>
    <ligand>
        <name>UDP-N-acetyl-alpha-D-muramoyl-L-alanyl-D-glutamate</name>
        <dbReference type="ChEBI" id="CHEBI:83900"/>
    </ligand>
</feature>
<dbReference type="UniPathway" id="UPA00219"/>
<evidence type="ECO:0000256" key="6">
    <source>
        <dbReference type="ARBA" id="ARBA00023316"/>
    </source>
</evidence>
<evidence type="ECO:0000256" key="12">
    <source>
        <dbReference type="ARBA" id="ARBA00081560"/>
    </source>
</evidence>
<dbReference type="Pfam" id="PF01225">
    <property type="entry name" value="Mur_ligase"/>
    <property type="match status" value="1"/>
</dbReference>
<evidence type="ECO:0000256" key="5">
    <source>
        <dbReference type="ARBA" id="ARBA00023306"/>
    </source>
</evidence>
<dbReference type="SUPFAM" id="SSF53244">
    <property type="entry name" value="MurD-like peptide ligases, peptide-binding domain"/>
    <property type="match status" value="1"/>
</dbReference>
<feature type="short sequence motif" description="Meso-diaminopimelate recognition motif" evidence="13">
    <location>
        <begin position="405"/>
        <end position="408"/>
    </location>
</feature>
<sequence length="482" mass="54757">MKLAKIINGLDLNILNFQDVEISDMTNDSREAKKNSLFIAVKGKNFDGNDFIDKACKNGATAVLTHFAPAKNYRIPVLISSDMNRDQTVMAKNFFLNPLSSIRTIGVTGTNGKTTTTYILRSIFSQNEKTGVIGTIRNIIGDEIIETQNTTPEPVTLYRIFDKMKTKGVKTLLMEVSSHGLKLNRVFGVEFDSAIFTNLTQDHLDFHGTMTDYRKSKEMLFKMIKKDGFAVINGDDKNHQHFISAAENKKSFTFGIRNKNTDWIIDIKSLSLDGSRFTLTEKSEDKTFEVFVPLVGDYNIYNAACSFVTAYNFNIKPSIILDGIKNVPQVDGRFEKFMDKRGFYIVVDYAHSPDALERLLRTVKRLTKNRVITLFGCGGDRDREKRPIMGKIATHLSDYVLITSDNPRTEDPEEIIKEILAGVKEKNWVVELNRARAIKKAFLMARDNDTIVIAGKGHEDYQIIGTKKYHFDDREEVKKHLK</sequence>
<feature type="domain" description="Mur ligase C-terminal" evidence="16">
    <location>
        <begin position="332"/>
        <end position="457"/>
    </location>
</feature>
<dbReference type="SUPFAM" id="SSF63418">
    <property type="entry name" value="MurE/MurF N-terminal domain"/>
    <property type="match status" value="1"/>
</dbReference>
<comment type="caution">
    <text evidence="13">Lacks conserved residue(s) required for the propagation of feature annotation.</text>
</comment>
<proteinExistence type="inferred from homology"/>
<keyword evidence="4 13" id="KW-0573">Peptidoglycan synthesis</keyword>
<evidence type="ECO:0000256" key="2">
    <source>
        <dbReference type="ARBA" id="ARBA00022618"/>
    </source>
</evidence>
<comment type="caution">
    <text evidence="18">The sequence shown here is derived from an EMBL/GenBank/DDBJ whole genome shotgun (WGS) entry which is preliminary data.</text>
</comment>